<dbReference type="Gene3D" id="2.70.98.10">
    <property type="match status" value="1"/>
</dbReference>
<dbReference type="OrthoDB" id="9779408at2"/>
<dbReference type="InterPro" id="IPR011013">
    <property type="entry name" value="Gal_mutarotase_sf_dom"/>
</dbReference>
<protein>
    <recommendedName>
        <fullName evidence="5">Aldose 1-epimerase</fullName>
        <ecNumber evidence="5">5.1.3.3</ecNumber>
    </recommendedName>
</protein>
<dbReference type="EMBL" id="FWPT01000006">
    <property type="protein sequence ID" value="SMA48725.1"/>
    <property type="molecule type" value="Genomic_DNA"/>
</dbReference>
<evidence type="ECO:0000256" key="1">
    <source>
        <dbReference type="ARBA" id="ARBA00005028"/>
    </source>
</evidence>
<evidence type="ECO:0000256" key="2">
    <source>
        <dbReference type="ARBA" id="ARBA00006206"/>
    </source>
</evidence>
<dbReference type="EC" id="5.1.3.3" evidence="5"/>
<feature type="binding site" evidence="7">
    <location>
        <position position="261"/>
    </location>
    <ligand>
        <name>beta-D-galactose</name>
        <dbReference type="ChEBI" id="CHEBI:27667"/>
    </ligand>
</feature>
<evidence type="ECO:0000256" key="5">
    <source>
        <dbReference type="PIRNR" id="PIRNR005096"/>
    </source>
</evidence>
<dbReference type="UniPathway" id="UPA00242"/>
<evidence type="ECO:0000256" key="7">
    <source>
        <dbReference type="PIRSR" id="PIRSR005096-2"/>
    </source>
</evidence>
<dbReference type="InterPro" id="IPR008183">
    <property type="entry name" value="Aldose_1/G6P_1-epimerase"/>
</dbReference>
<evidence type="ECO:0000313" key="9">
    <source>
        <dbReference type="EMBL" id="SMA48725.1"/>
    </source>
</evidence>
<dbReference type="GO" id="GO:0004034">
    <property type="term" value="F:aldose 1-epimerase activity"/>
    <property type="evidence" value="ECO:0007669"/>
    <property type="project" value="UniProtKB-EC"/>
</dbReference>
<sequence length="363" mass="39995">MSSLSMKVEQSLFGRTTAGEDVTRTVLTNDQGMKVALIDYGATIQAIHCPDQNGQSENIVLSCDSLEDYERQSVYLGAVVGRCANRIAKGRLELEGQTYQLTINNDPNHLHGGENGFHTKVWEQSIEEYDDAISVTMTCTSPDGEDGYPGHVQARVIYTLTSDNILDIRFSATTNKTTVVNLTQHSYFNLAGSGTIHNHVLQLDAPEYLPIDENAIPTGQIQPVQSSAFDFIHPKAIGQDIAGISSSGLCQQQLALANGYDHTFCLPYDGQSETRRMGEVWEPSSGRTLTIYTNQPGVQLYTGNYLEGTPAPEGKVWHNQEGFCLETQGWPDASNQPNFPAITLQPGEIYQHHTCWIFGCRSQ</sequence>
<feature type="binding site" evidence="8">
    <location>
        <begin position="185"/>
        <end position="187"/>
    </location>
    <ligand>
        <name>beta-D-galactose</name>
        <dbReference type="ChEBI" id="CHEBI:27667"/>
    </ligand>
</feature>
<keyword evidence="3 5" id="KW-0413">Isomerase</keyword>
<dbReference type="SUPFAM" id="SSF74650">
    <property type="entry name" value="Galactose mutarotase-like"/>
    <property type="match status" value="1"/>
</dbReference>
<dbReference type="Pfam" id="PF01263">
    <property type="entry name" value="Aldose_epim"/>
    <property type="match status" value="1"/>
</dbReference>
<dbReference type="RefSeq" id="WP_087111034.1">
    <property type="nucleotide sequence ID" value="NZ_CBCSCN010000006.1"/>
</dbReference>
<evidence type="ECO:0000256" key="8">
    <source>
        <dbReference type="PIRSR" id="PIRSR005096-3"/>
    </source>
</evidence>
<reference evidence="9 10" key="1">
    <citation type="submission" date="2017-03" db="EMBL/GenBank/DDBJ databases">
        <authorList>
            <person name="Afonso C.L."/>
            <person name="Miller P.J."/>
            <person name="Scott M.A."/>
            <person name="Spackman E."/>
            <person name="Goraichik I."/>
            <person name="Dimitrov K.M."/>
            <person name="Suarez D.L."/>
            <person name="Swayne D.E."/>
        </authorList>
    </citation>
    <scope>NUCLEOTIDE SEQUENCE [LARGE SCALE GENOMIC DNA]</scope>
    <source>
        <strain evidence="9">SB41UT1</strain>
    </source>
</reference>
<dbReference type="PIRSF" id="PIRSF005096">
    <property type="entry name" value="GALM"/>
    <property type="match status" value="1"/>
</dbReference>
<dbReference type="AlphaFoldDB" id="A0A1X7AM27"/>
<comment type="pathway">
    <text evidence="1 5">Carbohydrate metabolism; hexose metabolism.</text>
</comment>
<evidence type="ECO:0000313" key="10">
    <source>
        <dbReference type="Proteomes" id="UP000196573"/>
    </source>
</evidence>
<evidence type="ECO:0000256" key="4">
    <source>
        <dbReference type="ARBA" id="ARBA00023277"/>
    </source>
</evidence>
<dbReference type="InterPro" id="IPR014718">
    <property type="entry name" value="GH-type_carb-bd"/>
</dbReference>
<evidence type="ECO:0000256" key="3">
    <source>
        <dbReference type="ARBA" id="ARBA00023235"/>
    </source>
</evidence>
<dbReference type="Proteomes" id="UP000196573">
    <property type="component" value="Unassembled WGS sequence"/>
</dbReference>
<dbReference type="PANTHER" id="PTHR10091">
    <property type="entry name" value="ALDOSE-1-EPIMERASE"/>
    <property type="match status" value="1"/>
</dbReference>
<dbReference type="NCBIfam" id="NF008277">
    <property type="entry name" value="PRK11055.1"/>
    <property type="match status" value="1"/>
</dbReference>
<organism evidence="9 10">
    <name type="scientific">Parendozoicomonas haliclonae</name>
    <dbReference type="NCBI Taxonomy" id="1960125"/>
    <lineage>
        <taxon>Bacteria</taxon>
        <taxon>Pseudomonadati</taxon>
        <taxon>Pseudomonadota</taxon>
        <taxon>Gammaproteobacteria</taxon>
        <taxon>Oceanospirillales</taxon>
        <taxon>Endozoicomonadaceae</taxon>
        <taxon>Parendozoicomonas</taxon>
    </lineage>
</organism>
<evidence type="ECO:0000256" key="6">
    <source>
        <dbReference type="PIRSR" id="PIRSR005096-1"/>
    </source>
</evidence>
<comment type="catalytic activity">
    <reaction evidence="5">
        <text>alpha-D-glucose = beta-D-glucose</text>
        <dbReference type="Rhea" id="RHEA:10264"/>
        <dbReference type="ChEBI" id="CHEBI:15903"/>
        <dbReference type="ChEBI" id="CHEBI:17925"/>
        <dbReference type="EC" id="5.1.3.3"/>
    </reaction>
</comment>
<gene>
    <name evidence="9" type="primary">mro</name>
    <name evidence="9" type="ORF">EHSB41UT_02862</name>
</gene>
<name>A0A1X7AM27_9GAMM</name>
<feature type="binding site" evidence="8">
    <location>
        <begin position="85"/>
        <end position="86"/>
    </location>
    <ligand>
        <name>beta-D-galactose</name>
        <dbReference type="ChEBI" id="CHEBI:27667"/>
    </ligand>
</feature>
<dbReference type="PANTHER" id="PTHR10091:SF0">
    <property type="entry name" value="GALACTOSE MUTAROTASE"/>
    <property type="match status" value="1"/>
</dbReference>
<dbReference type="GO" id="GO:0006006">
    <property type="term" value="P:glucose metabolic process"/>
    <property type="evidence" value="ECO:0007669"/>
    <property type="project" value="TreeGrafter"/>
</dbReference>
<feature type="active site" description="Proton donor" evidence="6">
    <location>
        <position position="185"/>
    </location>
</feature>
<feature type="active site" description="Proton acceptor" evidence="6">
    <location>
        <position position="326"/>
    </location>
</feature>
<proteinExistence type="inferred from homology"/>
<dbReference type="InterPro" id="IPR047215">
    <property type="entry name" value="Galactose_mutarotase-like"/>
</dbReference>
<dbReference type="InterPro" id="IPR015443">
    <property type="entry name" value="Aldose_1-epimerase"/>
</dbReference>
<dbReference type="CDD" id="cd09019">
    <property type="entry name" value="galactose_mutarotase_like"/>
    <property type="match status" value="1"/>
</dbReference>
<comment type="similarity">
    <text evidence="2 5">Belongs to the aldose epimerase family.</text>
</comment>
<dbReference type="GO" id="GO:0033499">
    <property type="term" value="P:galactose catabolic process via UDP-galactose, Leloir pathway"/>
    <property type="evidence" value="ECO:0007669"/>
    <property type="project" value="TreeGrafter"/>
</dbReference>
<accession>A0A1X7AM27</accession>
<keyword evidence="4 5" id="KW-0119">Carbohydrate metabolism</keyword>
<dbReference type="GO" id="GO:0030246">
    <property type="term" value="F:carbohydrate binding"/>
    <property type="evidence" value="ECO:0007669"/>
    <property type="project" value="InterPro"/>
</dbReference>
<keyword evidence="10" id="KW-1185">Reference proteome</keyword>